<dbReference type="InterPro" id="IPR036736">
    <property type="entry name" value="ACP-like_sf"/>
</dbReference>
<dbReference type="InterPro" id="IPR020806">
    <property type="entry name" value="PKS_PP-bd"/>
</dbReference>
<dbReference type="Proteomes" id="UP001344658">
    <property type="component" value="Unassembled WGS sequence"/>
</dbReference>
<dbReference type="SMART" id="SM01294">
    <property type="entry name" value="PKS_PP_betabranch"/>
    <property type="match status" value="1"/>
</dbReference>
<dbReference type="Pfam" id="PF00550">
    <property type="entry name" value="PP-binding"/>
    <property type="match status" value="1"/>
</dbReference>
<dbReference type="Gene3D" id="1.10.1200.10">
    <property type="entry name" value="ACP-like"/>
    <property type="match status" value="1"/>
</dbReference>
<accession>A0ABU7P666</accession>
<reference evidence="4 5" key="1">
    <citation type="submission" date="2023-12" db="EMBL/GenBank/DDBJ databases">
        <title>Streptomyces sp. V4-01.</title>
        <authorList>
            <person name="Somphong A."/>
            <person name="Phongsopitanun W."/>
        </authorList>
    </citation>
    <scope>NUCLEOTIDE SEQUENCE [LARGE SCALE GENOMIC DNA]</scope>
    <source>
        <strain evidence="4 5">V4-01</strain>
    </source>
</reference>
<dbReference type="EMBL" id="JAZEWV010000002">
    <property type="protein sequence ID" value="MEE4541308.1"/>
    <property type="molecule type" value="Genomic_DNA"/>
</dbReference>
<organism evidence="4 5">
    <name type="scientific">Actinacidiphila polyblastidii</name>
    <dbReference type="NCBI Taxonomy" id="3110430"/>
    <lineage>
        <taxon>Bacteria</taxon>
        <taxon>Bacillati</taxon>
        <taxon>Actinomycetota</taxon>
        <taxon>Actinomycetes</taxon>
        <taxon>Kitasatosporales</taxon>
        <taxon>Streptomycetaceae</taxon>
        <taxon>Actinacidiphila</taxon>
    </lineage>
</organism>
<keyword evidence="5" id="KW-1185">Reference proteome</keyword>
<dbReference type="PROSITE" id="PS50075">
    <property type="entry name" value="CARRIER"/>
    <property type="match status" value="1"/>
</dbReference>
<sequence>MDTATSSNLSGRVLAAVLAAARQAHGEEVDASVDPIAAGFDSISAVQMATVLEEEFDVECTIVDIFDTTSLGELADLLVQRIDAASGR</sequence>
<evidence type="ECO:0000256" key="1">
    <source>
        <dbReference type="ARBA" id="ARBA00022450"/>
    </source>
</evidence>
<evidence type="ECO:0000259" key="3">
    <source>
        <dbReference type="PROSITE" id="PS50075"/>
    </source>
</evidence>
<keyword evidence="2" id="KW-0597">Phosphoprotein</keyword>
<name>A0ABU7P666_9ACTN</name>
<gene>
    <name evidence="4" type="ORF">V2S66_04920</name>
</gene>
<dbReference type="InterPro" id="IPR009081">
    <property type="entry name" value="PP-bd_ACP"/>
</dbReference>
<dbReference type="RefSeq" id="WP_330793176.1">
    <property type="nucleotide sequence ID" value="NZ_JAZEWV010000002.1"/>
</dbReference>
<comment type="caution">
    <text evidence="4">The sequence shown here is derived from an EMBL/GenBank/DDBJ whole genome shotgun (WGS) entry which is preliminary data.</text>
</comment>
<keyword evidence="1" id="KW-0596">Phosphopantetheine</keyword>
<dbReference type="SUPFAM" id="SSF47336">
    <property type="entry name" value="ACP-like"/>
    <property type="match status" value="1"/>
</dbReference>
<evidence type="ECO:0000256" key="2">
    <source>
        <dbReference type="ARBA" id="ARBA00022553"/>
    </source>
</evidence>
<proteinExistence type="predicted"/>
<feature type="domain" description="Carrier" evidence="3">
    <location>
        <begin position="7"/>
        <end position="82"/>
    </location>
</feature>
<evidence type="ECO:0000313" key="5">
    <source>
        <dbReference type="Proteomes" id="UP001344658"/>
    </source>
</evidence>
<protein>
    <submittedName>
        <fullName evidence="4">Acyl carrier protein</fullName>
    </submittedName>
</protein>
<evidence type="ECO:0000313" key="4">
    <source>
        <dbReference type="EMBL" id="MEE4541308.1"/>
    </source>
</evidence>
<dbReference type="SMART" id="SM00823">
    <property type="entry name" value="PKS_PP"/>
    <property type="match status" value="1"/>
</dbReference>